<evidence type="ECO:0000256" key="3">
    <source>
        <dbReference type="ARBA" id="ARBA00023237"/>
    </source>
</evidence>
<dbReference type="RefSeq" id="WP_264283529.1">
    <property type="nucleotide sequence ID" value="NZ_CP107006.1"/>
</dbReference>
<protein>
    <submittedName>
        <fullName evidence="7">SusC/RagA family TonB-linked outer membrane protein</fullName>
    </submittedName>
</protein>
<evidence type="ECO:0000256" key="4">
    <source>
        <dbReference type="SAM" id="MobiDB-lite"/>
    </source>
</evidence>
<keyword evidence="5" id="KW-0732">Signal</keyword>
<dbReference type="InterPro" id="IPR012910">
    <property type="entry name" value="Plug_dom"/>
</dbReference>
<comment type="subcellular location">
    <subcellularLocation>
        <location evidence="1">Cell outer membrane</location>
    </subcellularLocation>
</comment>
<feature type="compositionally biased region" description="Low complexity" evidence="4">
    <location>
        <begin position="44"/>
        <end position="54"/>
    </location>
</feature>
<dbReference type="InterPro" id="IPR036942">
    <property type="entry name" value="Beta-barrel_TonB_sf"/>
</dbReference>
<name>A0ABY6J831_9BACT</name>
<evidence type="ECO:0000256" key="2">
    <source>
        <dbReference type="ARBA" id="ARBA00023136"/>
    </source>
</evidence>
<dbReference type="Proteomes" id="UP001162741">
    <property type="component" value="Chromosome"/>
</dbReference>
<reference evidence="7" key="1">
    <citation type="submission" date="2022-10" db="EMBL/GenBank/DDBJ databases">
        <title>Chitinophaga sp. nov., isolated from soil.</title>
        <authorList>
            <person name="Jeon C.O."/>
        </authorList>
    </citation>
    <scope>NUCLEOTIDE SEQUENCE</scope>
    <source>
        <strain evidence="7">R8</strain>
    </source>
</reference>
<evidence type="ECO:0000313" key="8">
    <source>
        <dbReference type="Proteomes" id="UP001162741"/>
    </source>
</evidence>
<dbReference type="InterPro" id="IPR037066">
    <property type="entry name" value="Plug_dom_sf"/>
</dbReference>
<dbReference type="SUPFAM" id="SSF56935">
    <property type="entry name" value="Porins"/>
    <property type="match status" value="1"/>
</dbReference>
<feature type="domain" description="TonB-dependent receptor plug" evidence="6">
    <location>
        <begin position="73"/>
        <end position="176"/>
    </location>
</feature>
<evidence type="ECO:0000256" key="1">
    <source>
        <dbReference type="ARBA" id="ARBA00004442"/>
    </source>
</evidence>
<keyword evidence="3" id="KW-0998">Cell outer membrane</keyword>
<dbReference type="NCBIfam" id="TIGR04056">
    <property type="entry name" value="OMP_RagA_SusC"/>
    <property type="match status" value="1"/>
</dbReference>
<dbReference type="InterPro" id="IPR023996">
    <property type="entry name" value="TonB-dep_OMP_SusC/RagA"/>
</dbReference>
<organism evidence="7 8">
    <name type="scientific">Chitinophaga horti</name>
    <dbReference type="NCBI Taxonomy" id="2920382"/>
    <lineage>
        <taxon>Bacteria</taxon>
        <taxon>Pseudomonadati</taxon>
        <taxon>Bacteroidota</taxon>
        <taxon>Chitinophagia</taxon>
        <taxon>Chitinophagales</taxon>
        <taxon>Chitinophagaceae</taxon>
        <taxon>Chitinophaga</taxon>
    </lineage>
</organism>
<evidence type="ECO:0000256" key="5">
    <source>
        <dbReference type="SAM" id="SignalP"/>
    </source>
</evidence>
<keyword evidence="2" id="KW-0472">Membrane</keyword>
<gene>
    <name evidence="7" type="ORF">MKQ68_12170</name>
</gene>
<dbReference type="EMBL" id="CP107006">
    <property type="protein sequence ID" value="UYQ95855.1"/>
    <property type="molecule type" value="Genomic_DNA"/>
</dbReference>
<evidence type="ECO:0000313" key="7">
    <source>
        <dbReference type="EMBL" id="UYQ95855.1"/>
    </source>
</evidence>
<feature type="chain" id="PRO_5047469744" evidence="5">
    <location>
        <begin position="22"/>
        <end position="954"/>
    </location>
</feature>
<proteinExistence type="predicted"/>
<dbReference type="Gene3D" id="2.40.170.20">
    <property type="entry name" value="TonB-dependent receptor, beta-barrel domain"/>
    <property type="match status" value="1"/>
</dbReference>
<feature type="region of interest" description="Disordered" evidence="4">
    <location>
        <begin position="32"/>
        <end position="55"/>
    </location>
</feature>
<dbReference type="Gene3D" id="2.170.130.10">
    <property type="entry name" value="TonB-dependent receptor, plug domain"/>
    <property type="match status" value="1"/>
</dbReference>
<feature type="signal peptide" evidence="5">
    <location>
        <begin position="1"/>
        <end position="21"/>
    </location>
</feature>
<feature type="compositionally biased region" description="Polar residues" evidence="4">
    <location>
        <begin position="32"/>
        <end position="43"/>
    </location>
</feature>
<accession>A0ABY6J831</accession>
<evidence type="ECO:0000259" key="6">
    <source>
        <dbReference type="Pfam" id="PF07715"/>
    </source>
</evidence>
<sequence>MTKYITLTGALICLLNLAASAQLASTAKVTTNRNSTVNNGDSLTQTPNTNTTPQIDFGSQEVAIPFATRTRAELNYAISSLNADQLPKLPLSNLSGLLAGRLSGYLFNWTGNLPGGGNLSYQVRGRSSYANGSAPMLLVDGVVRDFEDMDINEIESVSVLKDAGALNWYGFGGGNGAVLVTTRHGTANQRLIAVDAQGGFQVASNLIKPLNSYQFATLYNQALTNVGQAPAYNDAALEAYKNHSDPYLYPDNNYLDRFLKKGAPTQRYSISFSGGSDRIRYFTTISYFNQQGLFKETKNDNYNSNYGYQRYNFRINLDYDVSKTLSITLLSGLRSEIRNDVGDGASAVLNNLYNLPPNAFPLLNDDGTYGGTSQFQNNPLGQLQATGYSRTTTNVLLASIMAKQKLDFLTKGLSANIFFSYDGYGNYGDGLSQNYSVTNKTVTPAQTYRTPAAIAYRSAAFQTNTKNNELWMGFDYDRTFSANHKVSASVRAQQYISAAVDRLDYRERMLVGRADYAYKGRYMAGFTGSYAGSENYAPGRRFGFFPAISAGWLASNERFMSNAKSVGYLKFRASAGRSGNVGPTYDANGNVVRLPYRTLFTRGAGPLLGSSFSTSTTAYLVNPAGNPLTTWETIERLNVGADVTLLNNALSVSVDYFNETRHDIMGPPNLPGILGMSIAQVNSGKVSSKGADFSGNYTRQWGDLQLALNGNFTYAKNTVLERTITNGLDNQSQEGRYVNSGHYYIAEGLFQSQEEIDASPKQSLSGVIRPGDIKYRDVNKDNVIDAKDDVATDYTDIPKIYYGFGINLRYKQFDLSSQFQGVEGRTINLNSILRGGPNGLNQLMLDAWTPETAATAKYSRLGLTDNGNNTANSTFWLRSGDFLKMRTAEIGYSTPEKLNQKYRFKGARIFIGGYNLLTFSKLNELDIDPETPGAGRGTSFPYVKTYSIGINVKI</sequence>
<dbReference type="Pfam" id="PF07715">
    <property type="entry name" value="Plug"/>
    <property type="match status" value="1"/>
</dbReference>
<keyword evidence="8" id="KW-1185">Reference proteome</keyword>